<dbReference type="OrthoDB" id="3210164at2"/>
<evidence type="ECO:0000259" key="1">
    <source>
        <dbReference type="Pfam" id="PF00561"/>
    </source>
</evidence>
<organism evidence="2 3">
    <name type="scientific">Ornithinicoccus hortensis</name>
    <dbReference type="NCBI Taxonomy" id="82346"/>
    <lineage>
        <taxon>Bacteria</taxon>
        <taxon>Bacillati</taxon>
        <taxon>Actinomycetota</taxon>
        <taxon>Actinomycetes</taxon>
        <taxon>Micrococcales</taxon>
        <taxon>Intrasporangiaceae</taxon>
        <taxon>Ornithinicoccus</taxon>
    </lineage>
</organism>
<dbReference type="Gene3D" id="3.40.50.1820">
    <property type="entry name" value="alpha/beta hydrolase"/>
    <property type="match status" value="1"/>
</dbReference>
<accession>A0A542YP79</accession>
<reference evidence="2 3" key="1">
    <citation type="submission" date="2019-06" db="EMBL/GenBank/DDBJ databases">
        <title>Sequencing the genomes of 1000 actinobacteria strains.</title>
        <authorList>
            <person name="Klenk H.-P."/>
        </authorList>
    </citation>
    <scope>NUCLEOTIDE SEQUENCE [LARGE SCALE GENOMIC DNA]</scope>
    <source>
        <strain evidence="2 3">DSM 12335</strain>
    </source>
</reference>
<dbReference type="EMBL" id="VFOP01000001">
    <property type="protein sequence ID" value="TQL49912.1"/>
    <property type="molecule type" value="Genomic_DNA"/>
</dbReference>
<feature type="domain" description="AB hydrolase-1" evidence="1">
    <location>
        <begin position="46"/>
        <end position="153"/>
    </location>
</feature>
<dbReference type="SUPFAM" id="SSF53474">
    <property type="entry name" value="alpha/beta-Hydrolases"/>
    <property type="match status" value="1"/>
</dbReference>
<dbReference type="GO" id="GO:0003824">
    <property type="term" value="F:catalytic activity"/>
    <property type="evidence" value="ECO:0007669"/>
    <property type="project" value="UniProtKB-ARBA"/>
</dbReference>
<name>A0A542YP79_9MICO</name>
<dbReference type="InterPro" id="IPR000073">
    <property type="entry name" value="AB_hydrolase_1"/>
</dbReference>
<dbReference type="RefSeq" id="WP_141784117.1">
    <property type="nucleotide sequence ID" value="NZ_BAAAIK010000004.1"/>
</dbReference>
<sequence length="294" mass="30601">MTDPTTHTLDLPGVTLTYDIRGDLTEATADRPALLLAASPMGASGFPTLAGHFTDRPVITYDPRGVERSVRSDGAGELTPEQHAADLHALLQALDLPAVDVFASSGGAVNALCLVSAHPDEVRTLVAHEPPAAAALPDAGPALAVCEDIYQTYQHEGMGPAMARFIAISSHQGPVPEDYLDGPAPDPAAFGLPTEDDGTRDDPLVGQNIRTITAYRPDVPALTTTATRVVFAVGEESGEELAARAGRAVAAAIGTEPVLFPGSHAGFLGQEYGPEMAGRPDEFAAALRRVLDGR</sequence>
<protein>
    <submittedName>
        <fullName evidence="2">Pimeloyl-ACP methyl ester carboxylesterase</fullName>
    </submittedName>
</protein>
<dbReference type="Pfam" id="PF00561">
    <property type="entry name" value="Abhydrolase_1"/>
    <property type="match status" value="1"/>
</dbReference>
<proteinExistence type="predicted"/>
<dbReference type="InterPro" id="IPR029058">
    <property type="entry name" value="AB_hydrolase_fold"/>
</dbReference>
<comment type="caution">
    <text evidence="2">The sequence shown here is derived from an EMBL/GenBank/DDBJ whole genome shotgun (WGS) entry which is preliminary data.</text>
</comment>
<gene>
    <name evidence="2" type="ORF">FB467_1009</name>
</gene>
<evidence type="ECO:0000313" key="2">
    <source>
        <dbReference type="EMBL" id="TQL49912.1"/>
    </source>
</evidence>
<dbReference type="Proteomes" id="UP000319516">
    <property type="component" value="Unassembled WGS sequence"/>
</dbReference>
<evidence type="ECO:0000313" key="3">
    <source>
        <dbReference type="Proteomes" id="UP000319516"/>
    </source>
</evidence>
<dbReference type="AlphaFoldDB" id="A0A542YP79"/>
<keyword evidence="3" id="KW-1185">Reference proteome</keyword>